<comment type="caution">
    <text evidence="10">The sequence shown here is derived from an EMBL/GenBank/DDBJ whole genome shotgun (WGS) entry which is preliminary data.</text>
</comment>
<dbReference type="Pfam" id="PF05148">
    <property type="entry name" value="Methyltransf_8"/>
    <property type="match status" value="2"/>
</dbReference>
<evidence type="ECO:0000256" key="2">
    <source>
        <dbReference type="ARBA" id="ARBA00006301"/>
    </source>
</evidence>
<dbReference type="OrthoDB" id="10258825at2759"/>
<feature type="compositionally biased region" description="Low complexity" evidence="9">
    <location>
        <begin position="9"/>
        <end position="28"/>
    </location>
</feature>
<keyword evidence="7 8" id="KW-0539">Nucleus</keyword>
<evidence type="ECO:0000256" key="1">
    <source>
        <dbReference type="ARBA" id="ARBA00004604"/>
    </source>
</evidence>
<dbReference type="FunFam" id="1.10.10.2150:FF:000001">
    <property type="entry name" value="Ribosomal RNA-processing protein 8"/>
    <property type="match status" value="1"/>
</dbReference>
<dbReference type="Gene3D" id="3.40.50.150">
    <property type="entry name" value="Vaccinia Virus protein VP39"/>
    <property type="match status" value="1"/>
</dbReference>
<comment type="similarity">
    <text evidence="2 8">Belongs to the methyltransferase superfamily. RRP8 family.</text>
</comment>
<dbReference type="EC" id="2.1.1.-" evidence="8"/>
<dbReference type="GO" id="GO:0005730">
    <property type="term" value="C:nucleolus"/>
    <property type="evidence" value="ECO:0007669"/>
    <property type="project" value="UniProtKB-SubCell"/>
</dbReference>
<evidence type="ECO:0000256" key="4">
    <source>
        <dbReference type="ARBA" id="ARBA00022603"/>
    </source>
</evidence>
<gene>
    <name evidence="10" type="ORF">PPERSA_04755</name>
</gene>
<dbReference type="InterPro" id="IPR042036">
    <property type="entry name" value="RRP8_N"/>
</dbReference>
<dbReference type="GO" id="GO:0032259">
    <property type="term" value="P:methylation"/>
    <property type="evidence" value="ECO:0007669"/>
    <property type="project" value="UniProtKB-KW"/>
</dbReference>
<evidence type="ECO:0000256" key="3">
    <source>
        <dbReference type="ARBA" id="ARBA00022552"/>
    </source>
</evidence>
<dbReference type="OMA" id="SEECVDC"/>
<dbReference type="GO" id="GO:0006364">
    <property type="term" value="P:rRNA processing"/>
    <property type="evidence" value="ECO:0007669"/>
    <property type="project" value="UniProtKB-UniRule"/>
</dbReference>
<dbReference type="PANTHER" id="PTHR12787:SF0">
    <property type="entry name" value="RIBOSOMAL RNA-PROCESSING PROTEIN 8"/>
    <property type="match status" value="1"/>
</dbReference>
<dbReference type="AlphaFoldDB" id="A0A0V0QPE7"/>
<comment type="function">
    <text evidence="8">Probable methyltransferase required to silence rDNA.</text>
</comment>
<evidence type="ECO:0000256" key="5">
    <source>
        <dbReference type="ARBA" id="ARBA00022679"/>
    </source>
</evidence>
<dbReference type="InParanoid" id="A0A0V0QPE7"/>
<dbReference type="Proteomes" id="UP000054937">
    <property type="component" value="Unassembled WGS sequence"/>
</dbReference>
<feature type="region of interest" description="Disordered" evidence="9">
    <location>
        <begin position="1"/>
        <end position="36"/>
    </location>
</feature>
<dbReference type="Gene3D" id="1.10.10.2150">
    <property type="entry name" value="Ribosomal RNA-processing protein 8, N-terminal domain"/>
    <property type="match status" value="1"/>
</dbReference>
<protein>
    <recommendedName>
        <fullName evidence="8">Ribosomal RNA-processing protein 8</fullName>
        <ecNumber evidence="8">2.1.1.-</ecNumber>
    </recommendedName>
</protein>
<keyword evidence="11" id="KW-1185">Reference proteome</keyword>
<evidence type="ECO:0000256" key="8">
    <source>
        <dbReference type="RuleBase" id="RU365074"/>
    </source>
</evidence>
<dbReference type="InterPro" id="IPR029063">
    <property type="entry name" value="SAM-dependent_MTases_sf"/>
</dbReference>
<evidence type="ECO:0000256" key="6">
    <source>
        <dbReference type="ARBA" id="ARBA00022691"/>
    </source>
</evidence>
<keyword evidence="4 8" id="KW-0489">Methyltransferase</keyword>
<dbReference type="EMBL" id="LDAU01000124">
    <property type="protein sequence ID" value="KRX03877.1"/>
    <property type="molecule type" value="Genomic_DNA"/>
</dbReference>
<organism evidence="10 11">
    <name type="scientific">Pseudocohnilembus persalinus</name>
    <name type="common">Ciliate</name>
    <dbReference type="NCBI Taxonomy" id="266149"/>
    <lineage>
        <taxon>Eukaryota</taxon>
        <taxon>Sar</taxon>
        <taxon>Alveolata</taxon>
        <taxon>Ciliophora</taxon>
        <taxon>Intramacronucleata</taxon>
        <taxon>Oligohymenophorea</taxon>
        <taxon>Scuticociliatia</taxon>
        <taxon>Philasterida</taxon>
        <taxon>Pseudocohnilembidae</taxon>
        <taxon>Pseudocohnilembus</taxon>
    </lineage>
</organism>
<evidence type="ECO:0000313" key="10">
    <source>
        <dbReference type="EMBL" id="KRX03877.1"/>
    </source>
</evidence>
<dbReference type="GO" id="GO:0008168">
    <property type="term" value="F:methyltransferase activity"/>
    <property type="evidence" value="ECO:0007669"/>
    <property type="project" value="UniProtKB-KW"/>
</dbReference>
<evidence type="ECO:0000256" key="7">
    <source>
        <dbReference type="ARBA" id="ARBA00023242"/>
    </source>
</evidence>
<proteinExistence type="inferred from homology"/>
<keyword evidence="6 8" id="KW-0949">S-adenosyl-L-methionine</keyword>
<sequence length="223" mass="26628">MNNREQSTKKNNQQNQQSFQKGKQVQVKDQNEKGIKKIQQKQMKKQQNSIDQISKSLEGSKFRMLNEFLYTENSQIAKDHFKNNKEDFLTYHQGFRNQTENWPTKPYEAIIKELESNQKLYQDKILCDLGCGDALIYEYFRDNNRIKNLRKFYEKPQINKSINIQQIHNFDLVSHKKFIKEADMANIPLEDNQVDVSIFCLSLMGINYIEFIQELKDWKQSDK</sequence>
<keyword evidence="3 8" id="KW-0698">rRNA processing</keyword>
<comment type="subcellular location">
    <subcellularLocation>
        <location evidence="1 8">Nucleus</location>
        <location evidence="1 8">Nucleolus</location>
    </subcellularLocation>
</comment>
<evidence type="ECO:0000256" key="9">
    <source>
        <dbReference type="SAM" id="MobiDB-lite"/>
    </source>
</evidence>
<dbReference type="InterPro" id="IPR007823">
    <property type="entry name" value="RRP8"/>
</dbReference>
<name>A0A0V0QPE7_PSEPJ</name>
<evidence type="ECO:0000313" key="11">
    <source>
        <dbReference type="Proteomes" id="UP000054937"/>
    </source>
</evidence>
<reference evidence="10 11" key="1">
    <citation type="journal article" date="2015" name="Sci. Rep.">
        <title>Genome of the facultative scuticociliatosis pathogen Pseudocohnilembus persalinus provides insight into its virulence through horizontal gene transfer.</title>
        <authorList>
            <person name="Xiong J."/>
            <person name="Wang G."/>
            <person name="Cheng J."/>
            <person name="Tian M."/>
            <person name="Pan X."/>
            <person name="Warren A."/>
            <person name="Jiang C."/>
            <person name="Yuan D."/>
            <person name="Miao W."/>
        </authorList>
    </citation>
    <scope>NUCLEOTIDE SEQUENCE [LARGE SCALE GENOMIC DNA]</scope>
    <source>
        <strain evidence="10">36N120E</strain>
    </source>
</reference>
<dbReference type="PANTHER" id="PTHR12787">
    <property type="entry name" value="RIBOSOMAL RNA-PROCESSING PROTEIN 8"/>
    <property type="match status" value="1"/>
</dbReference>
<keyword evidence="5 8" id="KW-0808">Transferase</keyword>
<accession>A0A0V0QPE7</accession>